<sequence>MRSTGLRHISLKYPTGDVTWATLKEAIGKGPEFGWPQPTQVLAIEAWQAEPPSPPPMKKQNPAPKEKYSRFTIEEKQAIWRDLDAKMSQRKIDESTSVARELWPT</sequence>
<name>A0ABD2PP04_9PLAT</name>
<proteinExistence type="predicted"/>
<keyword evidence="2" id="KW-1185">Reference proteome</keyword>
<evidence type="ECO:0000313" key="2">
    <source>
        <dbReference type="Proteomes" id="UP001626550"/>
    </source>
</evidence>
<evidence type="ECO:0000313" key="1">
    <source>
        <dbReference type="EMBL" id="KAL3309218.1"/>
    </source>
</evidence>
<dbReference type="EMBL" id="JBJKFK010004166">
    <property type="protein sequence ID" value="KAL3309218.1"/>
    <property type="molecule type" value="Genomic_DNA"/>
</dbReference>
<dbReference type="AlphaFoldDB" id="A0ABD2PP04"/>
<comment type="caution">
    <text evidence="1">The sequence shown here is derived from an EMBL/GenBank/DDBJ whole genome shotgun (WGS) entry which is preliminary data.</text>
</comment>
<gene>
    <name evidence="1" type="ORF">Ciccas_012236</name>
</gene>
<organism evidence="1 2">
    <name type="scientific">Cichlidogyrus casuarinus</name>
    <dbReference type="NCBI Taxonomy" id="1844966"/>
    <lineage>
        <taxon>Eukaryota</taxon>
        <taxon>Metazoa</taxon>
        <taxon>Spiralia</taxon>
        <taxon>Lophotrochozoa</taxon>
        <taxon>Platyhelminthes</taxon>
        <taxon>Monogenea</taxon>
        <taxon>Monopisthocotylea</taxon>
        <taxon>Dactylogyridea</taxon>
        <taxon>Ancyrocephalidae</taxon>
        <taxon>Cichlidogyrus</taxon>
    </lineage>
</organism>
<reference evidence="1 2" key="1">
    <citation type="submission" date="2024-11" db="EMBL/GenBank/DDBJ databases">
        <title>Adaptive evolution of stress response genes in parasites aligns with host niche diversity.</title>
        <authorList>
            <person name="Hahn C."/>
            <person name="Resl P."/>
        </authorList>
    </citation>
    <scope>NUCLEOTIDE SEQUENCE [LARGE SCALE GENOMIC DNA]</scope>
    <source>
        <strain evidence="1">EGGRZ-B1_66</strain>
        <tissue evidence="1">Body</tissue>
    </source>
</reference>
<accession>A0ABD2PP04</accession>
<protein>
    <submittedName>
        <fullName evidence="1">Uncharacterized protein</fullName>
    </submittedName>
</protein>
<dbReference type="Proteomes" id="UP001626550">
    <property type="component" value="Unassembled WGS sequence"/>
</dbReference>